<feature type="region of interest" description="Disordered" evidence="17">
    <location>
        <begin position="610"/>
        <end position="713"/>
    </location>
</feature>
<feature type="compositionally biased region" description="Polar residues" evidence="17">
    <location>
        <begin position="864"/>
        <end position="877"/>
    </location>
</feature>
<dbReference type="Pfam" id="PF08632">
    <property type="entry name" value="Zds_C"/>
    <property type="match status" value="1"/>
</dbReference>
<evidence type="ECO:0000256" key="17">
    <source>
        <dbReference type="SAM" id="MobiDB-lite"/>
    </source>
</evidence>
<comment type="caution">
    <text evidence="20">The sequence shown here is derived from an EMBL/GenBank/DDBJ whole genome shotgun (WGS) entry which is preliminary data.</text>
</comment>
<feature type="region of interest" description="Disordered" evidence="17">
    <location>
        <begin position="820"/>
        <end position="877"/>
    </location>
</feature>
<keyword evidence="7" id="KW-0677">Repeat</keyword>
<dbReference type="InterPro" id="IPR013941">
    <property type="entry name" value="ZDS1_C"/>
</dbReference>
<evidence type="ECO:0000256" key="12">
    <source>
        <dbReference type="ARBA" id="ARBA00022989"/>
    </source>
</evidence>
<dbReference type="InterPro" id="IPR020860">
    <property type="entry name" value="MIRO_dom"/>
</dbReference>
<dbReference type="SMART" id="SM00173">
    <property type="entry name" value="RAS"/>
    <property type="match status" value="1"/>
</dbReference>
<dbReference type="PROSITE" id="PS00018">
    <property type="entry name" value="EF_HAND_1"/>
    <property type="match status" value="1"/>
</dbReference>
<evidence type="ECO:0000256" key="13">
    <source>
        <dbReference type="ARBA" id="ARBA00023128"/>
    </source>
</evidence>
<feature type="compositionally biased region" description="Pro residues" evidence="17">
    <location>
        <begin position="1063"/>
        <end position="1078"/>
    </location>
</feature>
<dbReference type="PROSITE" id="PS50222">
    <property type="entry name" value="EF_HAND_2"/>
    <property type="match status" value="1"/>
</dbReference>
<keyword evidence="21" id="KW-1185">Reference proteome</keyword>
<evidence type="ECO:0000256" key="5">
    <source>
        <dbReference type="ARBA" id="ARBA00022692"/>
    </source>
</evidence>
<feature type="compositionally biased region" description="Polar residues" evidence="17">
    <location>
        <begin position="634"/>
        <end position="652"/>
    </location>
</feature>
<dbReference type="SUPFAM" id="SSF47473">
    <property type="entry name" value="EF-hand"/>
    <property type="match status" value="1"/>
</dbReference>
<dbReference type="InterPro" id="IPR001806">
    <property type="entry name" value="Small_GTPase"/>
</dbReference>
<dbReference type="InterPro" id="IPR027417">
    <property type="entry name" value="P-loop_NTPase"/>
</dbReference>
<keyword evidence="15" id="KW-0472">Membrane</keyword>
<feature type="compositionally biased region" description="Polar residues" evidence="17">
    <location>
        <begin position="1466"/>
        <end position="1490"/>
    </location>
</feature>
<feature type="compositionally biased region" description="Basic and acidic residues" evidence="17">
    <location>
        <begin position="1508"/>
        <end position="1522"/>
    </location>
</feature>
<feature type="compositionally biased region" description="Pro residues" evidence="17">
    <location>
        <begin position="1007"/>
        <end position="1020"/>
    </location>
</feature>
<feature type="compositionally biased region" description="Pro residues" evidence="17">
    <location>
        <begin position="1426"/>
        <end position="1442"/>
    </location>
</feature>
<dbReference type="PANTHER" id="PTHR28089">
    <property type="entry name" value="PROTEIN ZDS1-RELATED"/>
    <property type="match status" value="1"/>
</dbReference>
<evidence type="ECO:0000256" key="1">
    <source>
        <dbReference type="ARBA" id="ARBA00003481"/>
    </source>
</evidence>
<dbReference type="Gene3D" id="3.40.50.300">
    <property type="entry name" value="P-loop containing nucleotide triphosphate hydrolases"/>
    <property type="match status" value="2"/>
</dbReference>
<feature type="compositionally biased region" description="Polar residues" evidence="17">
    <location>
        <begin position="1039"/>
        <end position="1057"/>
    </location>
</feature>
<evidence type="ECO:0000256" key="15">
    <source>
        <dbReference type="ARBA" id="ARBA00023136"/>
    </source>
</evidence>
<evidence type="ECO:0000313" key="21">
    <source>
        <dbReference type="Proteomes" id="UP001172684"/>
    </source>
</evidence>
<evidence type="ECO:0000256" key="3">
    <source>
        <dbReference type="ARBA" id="ARBA00007981"/>
    </source>
</evidence>
<keyword evidence="6" id="KW-0479">Metal-binding</keyword>
<feature type="compositionally biased region" description="Low complexity" evidence="17">
    <location>
        <begin position="1405"/>
        <end position="1422"/>
    </location>
</feature>
<dbReference type="InterPro" id="IPR013566">
    <property type="entry name" value="EF_hand_assoc_1"/>
</dbReference>
<feature type="domain" description="Miro" evidence="19">
    <location>
        <begin position="420"/>
        <end position="584"/>
    </location>
</feature>
<feature type="compositionally biased region" description="Basic and acidic residues" evidence="17">
    <location>
        <begin position="1239"/>
        <end position="1276"/>
    </location>
</feature>
<accession>A0ABQ9NYB7</accession>
<evidence type="ECO:0000256" key="8">
    <source>
        <dbReference type="ARBA" id="ARBA00022741"/>
    </source>
</evidence>
<evidence type="ECO:0000256" key="11">
    <source>
        <dbReference type="ARBA" id="ARBA00022837"/>
    </source>
</evidence>
<dbReference type="InterPro" id="IPR011992">
    <property type="entry name" value="EF-hand-dom_pair"/>
</dbReference>
<dbReference type="Pfam" id="PF00071">
    <property type="entry name" value="Ras"/>
    <property type="match status" value="2"/>
</dbReference>
<evidence type="ECO:0000256" key="6">
    <source>
        <dbReference type="ARBA" id="ARBA00022723"/>
    </source>
</evidence>
<feature type="compositionally biased region" description="Basic and acidic residues" evidence="17">
    <location>
        <begin position="1167"/>
        <end position="1179"/>
    </location>
</feature>
<keyword evidence="14" id="KW-0342">GTP-binding</keyword>
<feature type="domain" description="Miro" evidence="19">
    <location>
        <begin position="1"/>
        <end position="170"/>
    </location>
</feature>
<evidence type="ECO:0000259" key="19">
    <source>
        <dbReference type="PROSITE" id="PS51423"/>
    </source>
</evidence>
<feature type="compositionally biased region" description="Polar residues" evidence="17">
    <location>
        <begin position="961"/>
        <end position="970"/>
    </location>
</feature>
<dbReference type="InterPro" id="IPR002048">
    <property type="entry name" value="EF_hand_dom"/>
</dbReference>
<feature type="compositionally biased region" description="Low complexity" evidence="17">
    <location>
        <begin position="1375"/>
        <end position="1389"/>
    </location>
</feature>
<dbReference type="Pfam" id="PF08355">
    <property type="entry name" value="EF_assoc_1"/>
    <property type="match status" value="1"/>
</dbReference>
<evidence type="ECO:0000256" key="2">
    <source>
        <dbReference type="ARBA" id="ARBA00004200"/>
    </source>
</evidence>
<evidence type="ECO:0000256" key="7">
    <source>
        <dbReference type="ARBA" id="ARBA00022737"/>
    </source>
</evidence>
<keyword evidence="10" id="KW-0378">Hydrolase</keyword>
<dbReference type="SMART" id="SM00174">
    <property type="entry name" value="RHO"/>
    <property type="match status" value="1"/>
</dbReference>
<keyword evidence="9" id="KW-1000">Mitochondrion outer membrane</keyword>
<dbReference type="InterPro" id="IPR018247">
    <property type="entry name" value="EF_Hand_1_Ca_BS"/>
</dbReference>
<evidence type="ECO:0000259" key="18">
    <source>
        <dbReference type="PROSITE" id="PS50222"/>
    </source>
</evidence>
<keyword evidence="8" id="KW-0547">Nucleotide-binding</keyword>
<sequence>MATVRICVCGDEGTGKSSLITSLVKDVFVTTKIQPVLPQVTLPPTLGTPENVTTTIIDTSALPQERDNLRKELRKCNVILLVYSDHYSYERVALFWMPYFRSLGVNVPVVLCANKSDLQVHGTTIAQIVADEMLPVMNEFKEIDSCIRTSAKEHHNINEVFFMCQKAVTHPIAPLYDSKEASLKPAAVSALQRVFYLCDKDQDGRLSDKEIQDFQLKCFEKSLSDDELMNIKRSIQRYAPESATEQGIDERGFLLLNKIFAEKGRHETIWIILRKFQYTDSLSIKDNFLHPKFDVPQYSSAELSPAGYRFFVDLFLLFDKDNDGGLNDAELAALFAPTPGLPASWVDSGFPSCTVRNEAGYITLQGWLAQWSMTTFEEPKTTLEYLAYLGFESSDRGGTTSALKVTKARKRRNRPGRVERNVFLCYVLGSSGSGKSSLLSAFLNRPFTTTHNPTIKPRSAVNSVELQGGRQCYLILEELGELEPAILENQAKLDACDLLCYTYDSSDPDSFEHIVELRKRFPRLDELPAVYTALKADQDKTVQRSEAQPDVYTGSLNMAAPLHVSVTWDTISELFVHPSQRARELERVYQSRRGHHSAISISDDSHHVTEAIGDMYGGGDYEHKRSSRPLSFVASPSNDNHENNTSYFQIPRSSPPRTPLTHTISNERIPQPANGSLKMPSPRSPPASLGHETGPLSPPMSPPRISRQNSAETARQQFPLNDIDYESSPAAVAQELSNLQAIRRMSMDVNASDPDLPSFGSSFGVPAVAPSHSDSDDDAARLFWVPARLHPELAPKEFKTFIEERVDKIKRRSGDSDTFLTAGFERQGSGSGLRRKKSMLSRQIDGPNGYRDGAERLERKRSIPGQSPSSPDGTSLQALEELVNDPSTMMRRLSIDASRRSLESGGEVPASQDMPILPPKLAGQTLRRSTRTNYRKGSLKKGERLPFSKRVAGRHADTDTESSPQVSPVDSNHEAPMVGVSRVQTEPMPARPETPENFSRPTRRPPKTSPPNETPPPLPEDIPKDSDSRTQPLPEPKTHTSPPSKQFHSRIASNGRTTAPLPGYQPPVPQIIETPPPSEPHRPSSMPTLPRPERVSSRDGPGGYTPQTPLPRSPPGLRQQPGRSPMMRQGMPPKPIDQTLNDMASHPSPLPGGNTRTDTLSFIPTFAEDKSKPKDKKAGQDSGARKTSWGWFSRSDSKEDEKERERKEKEEASKKGKGKLTKPSDSTRLDVLQTSIDGGRGRESLVLDRESVRLDDGSKKDPNRKSSGEAKKEKESGIFSSLFGASKKKDPDSKSKKNPRDRGLSPDPPPRILRPDVDYNWTRFSILEERAIYRMAHIKLANPRRELYSQVLLSNFMYSYLAKVQQMHPQIQIGNAAQQKQQQRQQAQQKKMEMQHQAPEGSLYQRVQEQQQQQAQQQQNHQSDPTPVPAPTPNYAPDPVPSIPSINFDNLLPDPVASEEPKLPQRTLSLPTSAQLKTNGNYSVASSQHYLGQPGAKGGWQPPWEQPQLEKQEKQEKQEKLKGWGQQREQGKERERQQSQSLFDSSSSEEGREMW</sequence>
<keyword evidence="12" id="KW-1133">Transmembrane helix</keyword>
<keyword evidence="5" id="KW-0812">Transmembrane</keyword>
<dbReference type="SMART" id="SM00175">
    <property type="entry name" value="RAB"/>
    <property type="match status" value="1"/>
</dbReference>
<feature type="compositionally biased region" description="Basic and acidic residues" evidence="17">
    <location>
        <begin position="1287"/>
        <end position="1304"/>
    </location>
</feature>
<organism evidence="20 21">
    <name type="scientific">Coniosporium apollinis</name>
    <dbReference type="NCBI Taxonomy" id="61459"/>
    <lineage>
        <taxon>Eukaryota</taxon>
        <taxon>Fungi</taxon>
        <taxon>Dikarya</taxon>
        <taxon>Ascomycota</taxon>
        <taxon>Pezizomycotina</taxon>
        <taxon>Dothideomycetes</taxon>
        <taxon>Dothideomycetes incertae sedis</taxon>
        <taxon>Coniosporium</taxon>
    </lineage>
</organism>
<keyword evidence="11" id="KW-0106">Calcium</keyword>
<evidence type="ECO:0000256" key="10">
    <source>
        <dbReference type="ARBA" id="ARBA00022801"/>
    </source>
</evidence>
<dbReference type="InterPro" id="IPR013567">
    <property type="entry name" value="EF_hand_assoc_2"/>
</dbReference>
<keyword evidence="13" id="KW-0496">Mitochondrion</keyword>
<comment type="similarity">
    <text evidence="3">Belongs to the mitochondrial Rho GTPase family.</text>
</comment>
<evidence type="ECO:0000256" key="14">
    <source>
        <dbReference type="ARBA" id="ARBA00023134"/>
    </source>
</evidence>
<reference evidence="20" key="1">
    <citation type="submission" date="2022-10" db="EMBL/GenBank/DDBJ databases">
        <title>Culturing micro-colonial fungi from biological soil crusts in the Mojave desert and describing Neophaeococcomyces mojavensis, and introducing the new genera and species Taxawa tesnikishii.</title>
        <authorList>
            <person name="Kurbessoian T."/>
            <person name="Stajich J.E."/>
        </authorList>
    </citation>
    <scope>NUCLEOTIDE SEQUENCE</scope>
    <source>
        <strain evidence="20">TK_1</strain>
    </source>
</reference>
<dbReference type="PRINTS" id="PR00449">
    <property type="entry name" value="RASTRNSFRMNG"/>
</dbReference>
<dbReference type="Gene3D" id="1.10.238.10">
    <property type="entry name" value="EF-hand"/>
    <property type="match status" value="2"/>
</dbReference>
<feature type="region of interest" description="Disordered" evidence="17">
    <location>
        <begin position="898"/>
        <end position="1316"/>
    </location>
</feature>
<comment type="function">
    <text evidence="1">Mitochondrial GTPase involved in mitochondrial trafficking. Probably involved in control of anterograde transport of mitochondria and their subcellular distribution.</text>
</comment>
<dbReference type="SUPFAM" id="SSF52540">
    <property type="entry name" value="P-loop containing nucleoside triphosphate hydrolases"/>
    <property type="match status" value="2"/>
</dbReference>
<feature type="compositionally biased region" description="Basic residues" evidence="17">
    <location>
        <begin position="928"/>
        <end position="939"/>
    </location>
</feature>
<dbReference type="SMART" id="SM01327">
    <property type="entry name" value="Zds_C"/>
    <property type="match status" value="1"/>
</dbReference>
<feature type="compositionally biased region" description="Basic and acidic residues" evidence="17">
    <location>
        <begin position="1195"/>
        <end position="1214"/>
    </location>
</feature>
<gene>
    <name evidence="20" type="ORF">H2201_002575</name>
</gene>
<dbReference type="Pfam" id="PF08356">
    <property type="entry name" value="EF_assoc_2"/>
    <property type="match status" value="1"/>
</dbReference>
<protein>
    <recommendedName>
        <fullName evidence="4">Mitochondrial Rho GTPase 1</fullName>
    </recommendedName>
    <alternativeName>
        <fullName evidence="16">GTPase EF-hand protein of mitochondria 1</fullName>
    </alternativeName>
</protein>
<feature type="compositionally biased region" description="Low complexity" evidence="17">
    <location>
        <begin position="1538"/>
        <end position="1548"/>
    </location>
</feature>
<feature type="domain" description="EF-hand" evidence="18">
    <location>
        <begin position="186"/>
        <end position="221"/>
    </location>
</feature>
<comment type="subcellular location">
    <subcellularLocation>
        <location evidence="2">Mitochondrion outer membrane</location>
        <topology evidence="2">Single-pass type IV membrane protein</topology>
    </subcellularLocation>
</comment>
<evidence type="ECO:0000313" key="20">
    <source>
        <dbReference type="EMBL" id="KAJ9667374.1"/>
    </source>
</evidence>
<name>A0ABQ9NYB7_9PEZI</name>
<dbReference type="InterPro" id="IPR040206">
    <property type="entry name" value="Zds1/2"/>
</dbReference>
<dbReference type="PROSITE" id="PS51423">
    <property type="entry name" value="MIRO"/>
    <property type="match status" value="2"/>
</dbReference>
<proteinExistence type="inferred from homology"/>
<dbReference type="EMBL" id="JAPDRL010000013">
    <property type="protein sequence ID" value="KAJ9667374.1"/>
    <property type="molecule type" value="Genomic_DNA"/>
</dbReference>
<evidence type="ECO:0000256" key="16">
    <source>
        <dbReference type="ARBA" id="ARBA00032646"/>
    </source>
</evidence>
<evidence type="ECO:0000256" key="4">
    <source>
        <dbReference type="ARBA" id="ARBA00019119"/>
    </source>
</evidence>
<evidence type="ECO:0000256" key="9">
    <source>
        <dbReference type="ARBA" id="ARBA00022787"/>
    </source>
</evidence>
<dbReference type="Proteomes" id="UP001172684">
    <property type="component" value="Unassembled WGS sequence"/>
</dbReference>
<feature type="region of interest" description="Disordered" evidence="17">
    <location>
        <begin position="1375"/>
        <end position="1555"/>
    </location>
</feature>
<feature type="compositionally biased region" description="Basic and acidic residues" evidence="17">
    <location>
        <begin position="852"/>
        <end position="861"/>
    </location>
</feature>
<dbReference type="PANTHER" id="PTHR28089:SF1">
    <property type="entry name" value="PROTEIN ZDS1-RELATED"/>
    <property type="match status" value="1"/>
</dbReference>